<protein>
    <submittedName>
        <fullName evidence="2">Uncharacterized protein</fullName>
    </submittedName>
</protein>
<feature type="transmembrane region" description="Helical" evidence="1">
    <location>
        <begin position="82"/>
        <end position="99"/>
    </location>
</feature>
<organism evidence="2 3">
    <name type="scientific">Triparma strigata</name>
    <dbReference type="NCBI Taxonomy" id="1606541"/>
    <lineage>
        <taxon>Eukaryota</taxon>
        <taxon>Sar</taxon>
        <taxon>Stramenopiles</taxon>
        <taxon>Ochrophyta</taxon>
        <taxon>Bolidophyceae</taxon>
        <taxon>Parmales</taxon>
        <taxon>Triparmaceae</taxon>
        <taxon>Triparma</taxon>
    </lineage>
</organism>
<feature type="transmembrane region" description="Helical" evidence="1">
    <location>
        <begin position="12"/>
        <end position="32"/>
    </location>
</feature>
<evidence type="ECO:0000256" key="1">
    <source>
        <dbReference type="SAM" id="Phobius"/>
    </source>
</evidence>
<evidence type="ECO:0000313" key="3">
    <source>
        <dbReference type="Proteomes" id="UP001165085"/>
    </source>
</evidence>
<evidence type="ECO:0000313" key="2">
    <source>
        <dbReference type="EMBL" id="GMH86646.1"/>
    </source>
</evidence>
<keyword evidence="3" id="KW-1185">Reference proteome</keyword>
<keyword evidence="1" id="KW-1133">Transmembrane helix</keyword>
<keyword evidence="1" id="KW-0472">Membrane</keyword>
<comment type="caution">
    <text evidence="2">The sequence shown here is derived from an EMBL/GenBank/DDBJ whole genome shotgun (WGS) entry which is preliminary data.</text>
</comment>
<dbReference type="OrthoDB" id="199977at2759"/>
<proteinExistence type="predicted"/>
<gene>
    <name evidence="2" type="ORF">TrST_g13919</name>
</gene>
<feature type="transmembrane region" description="Helical" evidence="1">
    <location>
        <begin position="111"/>
        <end position="130"/>
    </location>
</feature>
<accession>A0A9W7B9M5</accession>
<reference evidence="3" key="1">
    <citation type="journal article" date="2023" name="Commun. Biol.">
        <title>Genome analysis of Parmales, the sister group of diatoms, reveals the evolutionary specialization of diatoms from phago-mixotrophs to photoautotrophs.</title>
        <authorList>
            <person name="Ban H."/>
            <person name="Sato S."/>
            <person name="Yoshikawa S."/>
            <person name="Yamada K."/>
            <person name="Nakamura Y."/>
            <person name="Ichinomiya M."/>
            <person name="Sato N."/>
            <person name="Blanc-Mathieu R."/>
            <person name="Endo H."/>
            <person name="Kuwata A."/>
            <person name="Ogata H."/>
        </authorList>
    </citation>
    <scope>NUCLEOTIDE SEQUENCE [LARGE SCALE GENOMIC DNA]</scope>
    <source>
        <strain evidence="3">NIES 3701</strain>
    </source>
</reference>
<dbReference type="Proteomes" id="UP001165085">
    <property type="component" value="Unassembled WGS sequence"/>
</dbReference>
<name>A0A9W7B9M5_9STRA</name>
<sequence>MPHGDFSDIAGLFSSSLGLSMLFYPSIFYTDIGPFAPFFEPNPFCPGSDVSSLLRLTGSTFLFMGIVLYVNRWNTLNGKAGGLGTFIISLNSYLVSVDIDDNAGVDFRLRLWHVISAVYFMATVHLCFFANPMWTSETLKAKEVEREKKKAAKAA</sequence>
<dbReference type="AlphaFoldDB" id="A0A9W7B9M5"/>
<dbReference type="EMBL" id="BRXY01000317">
    <property type="protein sequence ID" value="GMH86646.1"/>
    <property type="molecule type" value="Genomic_DNA"/>
</dbReference>
<feature type="transmembrane region" description="Helical" evidence="1">
    <location>
        <begin position="52"/>
        <end position="70"/>
    </location>
</feature>
<keyword evidence="1" id="KW-0812">Transmembrane</keyword>